<comment type="caution">
    <text evidence="2">The sequence shown here is derived from an EMBL/GenBank/DDBJ whole genome shotgun (WGS) entry which is preliminary data.</text>
</comment>
<reference evidence="2 3" key="1">
    <citation type="submission" date="2018-08" db="EMBL/GenBank/DDBJ databases">
        <title>A genome reference for cultivated species of the human gut microbiota.</title>
        <authorList>
            <person name="Zou Y."/>
            <person name="Xue W."/>
            <person name="Luo G."/>
        </authorList>
    </citation>
    <scope>NUCLEOTIDE SEQUENCE [LARGE SCALE GENOMIC DNA]</scope>
    <source>
        <strain evidence="2 3">AM16-54</strain>
    </source>
</reference>
<name>A0A3R6ERG7_9BACT</name>
<evidence type="ECO:0000313" key="1">
    <source>
        <dbReference type="EMBL" id="MCW4138992.1"/>
    </source>
</evidence>
<organism evidence="2 3">
    <name type="scientific">Segatella copri</name>
    <dbReference type="NCBI Taxonomy" id="165179"/>
    <lineage>
        <taxon>Bacteria</taxon>
        <taxon>Pseudomonadati</taxon>
        <taxon>Bacteroidota</taxon>
        <taxon>Bacteroidia</taxon>
        <taxon>Bacteroidales</taxon>
        <taxon>Prevotellaceae</taxon>
        <taxon>Segatella</taxon>
    </lineage>
</organism>
<dbReference type="Proteomes" id="UP001208620">
    <property type="component" value="Unassembled WGS sequence"/>
</dbReference>
<dbReference type="RefSeq" id="WP_118255911.1">
    <property type="nucleotide sequence ID" value="NZ_JAPDVB010000003.1"/>
</dbReference>
<reference evidence="1" key="2">
    <citation type="submission" date="2022-11" db="EMBL/GenBank/DDBJ databases">
        <title>Genomic repertoires linked with pathogenic potency of arthritogenic Prevotella copri isolated from the gut of rheumatoid arthritis patients.</title>
        <authorList>
            <person name="Nii T."/>
            <person name="Maeda Y."/>
            <person name="Motooka D."/>
            <person name="Naito M."/>
            <person name="Matsumoto Y."/>
            <person name="Ogawa T."/>
            <person name="Oguro-Igashira E."/>
            <person name="Kishikawa T."/>
            <person name="Yamashita M."/>
            <person name="Koizumi S."/>
            <person name="Kurakawa T."/>
            <person name="Okumura R."/>
            <person name="Kayama H."/>
            <person name="Murakami M."/>
            <person name="Sakaguchi T."/>
            <person name="Das B."/>
            <person name="Nakamura S."/>
            <person name="Okada Y."/>
            <person name="Kumanogoh A."/>
            <person name="Takeda K."/>
        </authorList>
    </citation>
    <scope>NUCLEOTIDE SEQUENCE</scope>
    <source>
        <strain evidence="1">H105_2-2</strain>
    </source>
</reference>
<sequence>MKLYHYTTIDTLALILKNRTIRFNRLDKVDDLEEKVVSCGVNLAQYIFASCWTKDAEESIPLWKMYAGVTNGIRIALDEDMFQAYLIHNLNLNNGLHSEGSIISLIPQKDIEANGYMIMPVYKNSNSDFFYRDIEYVDDVQEKTSDLFKDTGNGVNIDFGKVGRYKNMRWAFQKESRFVLNVFPFNPLHVPEEMMDYVGNITANCYKGNKQLPFDYYDMKLQDAVVDNIEITLSPSMSESKRIIVEALCKQFTKNGIVKESNLSGLVNLK</sequence>
<accession>A0A3R6ERG7</accession>
<dbReference type="AlphaFoldDB" id="A0A3R6ERG7"/>
<gene>
    <name evidence="2" type="ORF">DW192_15660</name>
    <name evidence="1" type="ORF">ONT01_14720</name>
</gene>
<proteinExistence type="predicted"/>
<dbReference type="Proteomes" id="UP000284548">
    <property type="component" value="Unassembled WGS sequence"/>
</dbReference>
<evidence type="ECO:0000313" key="2">
    <source>
        <dbReference type="EMBL" id="RHH74967.1"/>
    </source>
</evidence>
<evidence type="ECO:0000313" key="3">
    <source>
        <dbReference type="Proteomes" id="UP000284548"/>
    </source>
</evidence>
<dbReference type="EMBL" id="JAPDVD010000003">
    <property type="protein sequence ID" value="MCW4138992.1"/>
    <property type="molecule type" value="Genomic_DNA"/>
</dbReference>
<protein>
    <recommendedName>
        <fullName evidence="4">DUF2971 domain-containing protein</fullName>
    </recommendedName>
</protein>
<evidence type="ECO:0008006" key="4">
    <source>
        <dbReference type="Google" id="ProtNLM"/>
    </source>
</evidence>
<dbReference type="EMBL" id="QRKB01000075">
    <property type="protein sequence ID" value="RHH74967.1"/>
    <property type="molecule type" value="Genomic_DNA"/>
</dbReference>